<name>A0ABU7DKE8_9TELE</name>
<dbReference type="Pfam" id="PF13855">
    <property type="entry name" value="LRR_8"/>
    <property type="match status" value="1"/>
</dbReference>
<dbReference type="InterPro" id="IPR000372">
    <property type="entry name" value="LRRNT"/>
</dbReference>
<evidence type="ECO:0000256" key="11">
    <source>
        <dbReference type="ARBA" id="ARBA00023157"/>
    </source>
</evidence>
<evidence type="ECO:0000256" key="2">
    <source>
        <dbReference type="ARBA" id="ARBA00022448"/>
    </source>
</evidence>
<keyword evidence="9" id="KW-0406">Ion transport</keyword>
<evidence type="ECO:0000256" key="7">
    <source>
        <dbReference type="ARBA" id="ARBA00022737"/>
    </source>
</evidence>
<evidence type="ECO:0000313" key="16">
    <source>
        <dbReference type="Proteomes" id="UP001352852"/>
    </source>
</evidence>
<dbReference type="PANTHER" id="PTHR46473">
    <property type="entry name" value="GH08155P"/>
    <property type="match status" value="1"/>
</dbReference>
<keyword evidence="5" id="KW-0812">Transmembrane</keyword>
<reference evidence="15 16" key="1">
    <citation type="submission" date="2021-06" db="EMBL/GenBank/DDBJ databases">
        <authorList>
            <person name="Palmer J.M."/>
        </authorList>
    </citation>
    <scope>NUCLEOTIDE SEQUENCE [LARGE SCALE GENOMIC DNA]</scope>
    <source>
        <strain evidence="15 16">CL_MEX2019</strain>
        <tissue evidence="15">Muscle</tissue>
    </source>
</reference>
<feature type="chain" id="PRO_5047102556" description="LRRNT domain-containing protein" evidence="13">
    <location>
        <begin position="22"/>
        <end position="163"/>
    </location>
</feature>
<keyword evidence="7" id="KW-0677">Repeat</keyword>
<dbReference type="PANTHER" id="PTHR46473:SF22">
    <property type="entry name" value="ELRR (EXTRACELLULAR LEUCINE-RICH REPEAT) ONLY"/>
    <property type="match status" value="1"/>
</dbReference>
<protein>
    <recommendedName>
        <fullName evidence="14">LRRNT domain-containing protein</fullName>
    </recommendedName>
</protein>
<evidence type="ECO:0000256" key="10">
    <source>
        <dbReference type="ARBA" id="ARBA00023136"/>
    </source>
</evidence>
<sequence length="163" mass="18190">MAVGFGLLLSLLLLSPHTLVGVSPPCPAGCRCYSLTVECGSTDLRDIPRLVPPSTQTIFLQDNVISQIRRVDLTLLKHLHYLYLQNNTISGVEPGSFHDQSQLLELALNGNRIHLLTPSMLQGLEQLRILYLSGNDITRLLDYTFKGLQVKHIRTHRSLHLAT</sequence>
<evidence type="ECO:0000256" key="3">
    <source>
        <dbReference type="ARBA" id="ARBA00022475"/>
    </source>
</evidence>
<keyword evidence="10" id="KW-0472">Membrane</keyword>
<keyword evidence="16" id="KW-1185">Reference proteome</keyword>
<dbReference type="PROSITE" id="PS51450">
    <property type="entry name" value="LRR"/>
    <property type="match status" value="1"/>
</dbReference>
<keyword evidence="12" id="KW-0407">Ion channel</keyword>
<dbReference type="SMART" id="SM00369">
    <property type="entry name" value="LRR_TYP"/>
    <property type="match status" value="3"/>
</dbReference>
<evidence type="ECO:0000256" key="9">
    <source>
        <dbReference type="ARBA" id="ARBA00023065"/>
    </source>
</evidence>
<dbReference type="EMBL" id="JAHUTJ010028074">
    <property type="protein sequence ID" value="MED6275539.1"/>
    <property type="molecule type" value="Genomic_DNA"/>
</dbReference>
<evidence type="ECO:0000256" key="8">
    <source>
        <dbReference type="ARBA" id="ARBA00022989"/>
    </source>
</evidence>
<gene>
    <name evidence="15" type="ORF">CHARACLAT_027508</name>
</gene>
<evidence type="ECO:0000313" key="15">
    <source>
        <dbReference type="EMBL" id="MED6275539.1"/>
    </source>
</evidence>
<keyword evidence="2" id="KW-0813">Transport</keyword>
<dbReference type="Proteomes" id="UP001352852">
    <property type="component" value="Unassembled WGS sequence"/>
</dbReference>
<keyword evidence="11" id="KW-1015">Disulfide bond</keyword>
<evidence type="ECO:0000256" key="12">
    <source>
        <dbReference type="ARBA" id="ARBA00023303"/>
    </source>
</evidence>
<dbReference type="InterPro" id="IPR051432">
    <property type="entry name" value="KCNMA1_auxiliary"/>
</dbReference>
<dbReference type="InterPro" id="IPR032675">
    <property type="entry name" value="LRR_dom_sf"/>
</dbReference>
<dbReference type="InterPro" id="IPR001611">
    <property type="entry name" value="Leu-rich_rpt"/>
</dbReference>
<evidence type="ECO:0000256" key="1">
    <source>
        <dbReference type="ARBA" id="ARBA00004162"/>
    </source>
</evidence>
<dbReference type="SUPFAM" id="SSF52058">
    <property type="entry name" value="L domain-like"/>
    <property type="match status" value="1"/>
</dbReference>
<keyword evidence="6 13" id="KW-0732">Signal</keyword>
<organism evidence="15 16">
    <name type="scientific">Characodon lateralis</name>
    <dbReference type="NCBI Taxonomy" id="208331"/>
    <lineage>
        <taxon>Eukaryota</taxon>
        <taxon>Metazoa</taxon>
        <taxon>Chordata</taxon>
        <taxon>Craniata</taxon>
        <taxon>Vertebrata</taxon>
        <taxon>Euteleostomi</taxon>
        <taxon>Actinopterygii</taxon>
        <taxon>Neopterygii</taxon>
        <taxon>Teleostei</taxon>
        <taxon>Neoteleostei</taxon>
        <taxon>Acanthomorphata</taxon>
        <taxon>Ovalentaria</taxon>
        <taxon>Atherinomorphae</taxon>
        <taxon>Cyprinodontiformes</taxon>
        <taxon>Goodeidae</taxon>
        <taxon>Characodon</taxon>
    </lineage>
</organism>
<feature type="signal peptide" evidence="13">
    <location>
        <begin position="1"/>
        <end position="21"/>
    </location>
</feature>
<feature type="domain" description="LRRNT" evidence="14">
    <location>
        <begin position="25"/>
        <end position="57"/>
    </location>
</feature>
<comment type="caution">
    <text evidence="15">The sequence shown here is derived from an EMBL/GenBank/DDBJ whole genome shotgun (WGS) entry which is preliminary data.</text>
</comment>
<comment type="subcellular location">
    <subcellularLocation>
        <location evidence="1">Cell membrane</location>
        <topology evidence="1">Single-pass membrane protein</topology>
    </subcellularLocation>
</comment>
<proteinExistence type="predicted"/>
<evidence type="ECO:0000256" key="4">
    <source>
        <dbReference type="ARBA" id="ARBA00022614"/>
    </source>
</evidence>
<evidence type="ECO:0000259" key="14">
    <source>
        <dbReference type="SMART" id="SM00013"/>
    </source>
</evidence>
<keyword evidence="3" id="KW-1003">Cell membrane</keyword>
<keyword evidence="4" id="KW-0433">Leucine-rich repeat</keyword>
<evidence type="ECO:0000256" key="13">
    <source>
        <dbReference type="SAM" id="SignalP"/>
    </source>
</evidence>
<evidence type="ECO:0000256" key="6">
    <source>
        <dbReference type="ARBA" id="ARBA00022729"/>
    </source>
</evidence>
<accession>A0ABU7DKE8</accession>
<keyword evidence="8" id="KW-1133">Transmembrane helix</keyword>
<dbReference type="Gene3D" id="3.80.10.10">
    <property type="entry name" value="Ribonuclease Inhibitor"/>
    <property type="match status" value="1"/>
</dbReference>
<evidence type="ECO:0000256" key="5">
    <source>
        <dbReference type="ARBA" id="ARBA00022692"/>
    </source>
</evidence>
<dbReference type="InterPro" id="IPR003591">
    <property type="entry name" value="Leu-rich_rpt_typical-subtyp"/>
</dbReference>
<dbReference type="SMART" id="SM00013">
    <property type="entry name" value="LRRNT"/>
    <property type="match status" value="1"/>
</dbReference>